<keyword evidence="6 9" id="KW-0238">DNA-binding</keyword>
<dbReference type="InterPro" id="IPR010998">
    <property type="entry name" value="Integrase_recombinase_N"/>
</dbReference>
<dbReference type="SUPFAM" id="SSF56349">
    <property type="entry name" value="DNA breaking-rejoining enzymes"/>
    <property type="match status" value="1"/>
</dbReference>
<dbReference type="AlphaFoldDB" id="A0A9E2P109"/>
<dbReference type="Pfam" id="PF02899">
    <property type="entry name" value="Phage_int_SAM_1"/>
    <property type="match status" value="1"/>
</dbReference>
<feature type="region of interest" description="Disordered" evidence="10">
    <location>
        <begin position="296"/>
        <end position="340"/>
    </location>
</feature>
<dbReference type="Gene3D" id="1.10.443.10">
    <property type="entry name" value="Intergrase catalytic core"/>
    <property type="match status" value="1"/>
</dbReference>
<dbReference type="Gene3D" id="1.10.150.130">
    <property type="match status" value="1"/>
</dbReference>
<reference evidence="13" key="1">
    <citation type="journal article" date="2021" name="PeerJ">
        <title>Extensive microbial diversity within the chicken gut microbiome revealed by metagenomics and culture.</title>
        <authorList>
            <person name="Gilroy R."/>
            <person name="Ravi A."/>
            <person name="Getino M."/>
            <person name="Pursley I."/>
            <person name="Horton D.L."/>
            <person name="Alikhan N.F."/>
            <person name="Baker D."/>
            <person name="Gharbi K."/>
            <person name="Hall N."/>
            <person name="Watson M."/>
            <person name="Adriaenssens E.M."/>
            <person name="Foster-Nyarko E."/>
            <person name="Jarju S."/>
            <person name="Secka A."/>
            <person name="Antonio M."/>
            <person name="Oren A."/>
            <person name="Chaudhuri R.R."/>
            <person name="La Ragione R."/>
            <person name="Hildebrand F."/>
            <person name="Pallen M.J."/>
        </authorList>
    </citation>
    <scope>NUCLEOTIDE SEQUENCE</scope>
    <source>
        <strain evidence="13">Gambia15-2214</strain>
    </source>
</reference>
<dbReference type="GO" id="GO:0009037">
    <property type="term" value="F:tyrosine-based site-specific recombinase activity"/>
    <property type="evidence" value="ECO:0007669"/>
    <property type="project" value="UniProtKB-UniRule"/>
</dbReference>
<dbReference type="InterPro" id="IPR013762">
    <property type="entry name" value="Integrase-like_cat_sf"/>
</dbReference>
<organism evidence="13 14">
    <name type="scientific">Candidatus Treponema excrementipullorum</name>
    <dbReference type="NCBI Taxonomy" id="2838768"/>
    <lineage>
        <taxon>Bacteria</taxon>
        <taxon>Pseudomonadati</taxon>
        <taxon>Spirochaetota</taxon>
        <taxon>Spirochaetia</taxon>
        <taxon>Spirochaetales</taxon>
        <taxon>Treponemataceae</taxon>
        <taxon>Treponema</taxon>
    </lineage>
</organism>
<dbReference type="InterPro" id="IPR004107">
    <property type="entry name" value="Integrase_SAM-like_N"/>
</dbReference>
<proteinExistence type="inferred from homology"/>
<dbReference type="EMBL" id="JAHLFV010000200">
    <property type="protein sequence ID" value="MBU3850623.1"/>
    <property type="molecule type" value="Genomic_DNA"/>
</dbReference>
<feature type="active site" evidence="9">
    <location>
        <position position="175"/>
    </location>
</feature>
<dbReference type="GO" id="GO:0006313">
    <property type="term" value="P:DNA transposition"/>
    <property type="evidence" value="ECO:0007669"/>
    <property type="project" value="UniProtKB-UniRule"/>
</dbReference>
<comment type="similarity">
    <text evidence="9">Belongs to the 'phage' integrase family. XerC subfamily.</text>
</comment>
<name>A0A9E2P109_9SPIR</name>
<evidence type="ECO:0000313" key="14">
    <source>
        <dbReference type="Proteomes" id="UP000823914"/>
    </source>
</evidence>
<dbReference type="PROSITE" id="PS51898">
    <property type="entry name" value="TYR_RECOMBINASE"/>
    <property type="match status" value="1"/>
</dbReference>
<evidence type="ECO:0000256" key="7">
    <source>
        <dbReference type="ARBA" id="ARBA00023172"/>
    </source>
</evidence>
<evidence type="ECO:0000259" key="12">
    <source>
        <dbReference type="PROSITE" id="PS51900"/>
    </source>
</evidence>
<keyword evidence="8 9" id="KW-0131">Cell cycle</keyword>
<comment type="function">
    <text evidence="9">Site-specific tyrosine recombinase, which acts by catalyzing the cutting and rejoining of the recombining DNA molecules. The XerC-XerD complex is essential to convert dimers of the bacterial chromosome into monomers to permit their segregation at cell division. It also contributes to the segregational stability of plasmids.</text>
</comment>
<evidence type="ECO:0000256" key="2">
    <source>
        <dbReference type="ARBA" id="ARBA00022490"/>
    </source>
</evidence>
<dbReference type="CDD" id="cd00798">
    <property type="entry name" value="INT_XerDC_C"/>
    <property type="match status" value="1"/>
</dbReference>
<evidence type="ECO:0000256" key="10">
    <source>
        <dbReference type="SAM" id="MobiDB-lite"/>
    </source>
</evidence>
<dbReference type="InterPro" id="IPR002104">
    <property type="entry name" value="Integrase_catalytic"/>
</dbReference>
<dbReference type="PROSITE" id="PS51900">
    <property type="entry name" value="CB"/>
    <property type="match status" value="1"/>
</dbReference>
<evidence type="ECO:0000256" key="5">
    <source>
        <dbReference type="ARBA" id="ARBA00022908"/>
    </source>
</evidence>
<feature type="active site" evidence="9">
    <location>
        <position position="272"/>
    </location>
</feature>
<dbReference type="PANTHER" id="PTHR30349">
    <property type="entry name" value="PHAGE INTEGRASE-RELATED"/>
    <property type="match status" value="1"/>
</dbReference>
<dbReference type="PANTHER" id="PTHR30349:SF77">
    <property type="entry name" value="TYROSINE RECOMBINASE XERC"/>
    <property type="match status" value="1"/>
</dbReference>
<protein>
    <recommendedName>
        <fullName evidence="9">Tyrosine recombinase XerC</fullName>
    </recommendedName>
</protein>
<comment type="caution">
    <text evidence="13">The sequence shown here is derived from an EMBL/GenBank/DDBJ whole genome shotgun (WGS) entry which is preliminary data.</text>
</comment>
<keyword evidence="3 9" id="KW-0132">Cell division</keyword>
<dbReference type="HAMAP" id="MF_01808">
    <property type="entry name" value="Recomb_XerC_XerD"/>
    <property type="match status" value="1"/>
</dbReference>
<sequence>MSVPKTLLANIEEFLSYESGVRGLSPHTVAGYRQDLYKLTNFLGEDCAIESVTKEDLRYCVGMLTSQGTAASSVNRFIAACRSLFAYCYRFQYIKNNPALEVKTVKQPQYLPKFMTASEIDALCAQPEVKELLWKERDKALFELLYSSGCRVSEVAGLTLDDLSSDLKRAIVHGKGGKDRQVFFEEDTRNALREYFPQRALRIPKERDVKALFINHVGRPLTPRGIRYIIARYSGVEGTNRPVSPHAFRHTFATSMVAKGADVRFVQEMLGHSSISTTQRYTHIGREQLIDIYNRAHPHGGNTEKAGITEKNPLVENKQEKEYELSRNSQYDSNCSEKGR</sequence>
<accession>A0A9E2P109</accession>
<dbReference type="Proteomes" id="UP000823914">
    <property type="component" value="Unassembled WGS sequence"/>
</dbReference>
<evidence type="ECO:0000256" key="6">
    <source>
        <dbReference type="ARBA" id="ARBA00023125"/>
    </source>
</evidence>
<dbReference type="GO" id="GO:0051301">
    <property type="term" value="P:cell division"/>
    <property type="evidence" value="ECO:0007669"/>
    <property type="project" value="UniProtKB-KW"/>
</dbReference>
<evidence type="ECO:0000256" key="1">
    <source>
        <dbReference type="ARBA" id="ARBA00004496"/>
    </source>
</evidence>
<reference evidence="13" key="2">
    <citation type="submission" date="2021-04" db="EMBL/GenBank/DDBJ databases">
        <authorList>
            <person name="Gilroy R."/>
        </authorList>
    </citation>
    <scope>NUCLEOTIDE SEQUENCE</scope>
    <source>
        <strain evidence="13">Gambia15-2214</strain>
    </source>
</reference>
<feature type="active site" evidence="9">
    <location>
        <position position="246"/>
    </location>
</feature>
<evidence type="ECO:0000313" key="13">
    <source>
        <dbReference type="EMBL" id="MBU3850623.1"/>
    </source>
</evidence>
<evidence type="ECO:0000256" key="9">
    <source>
        <dbReference type="HAMAP-Rule" id="MF_01808"/>
    </source>
</evidence>
<dbReference type="InterPro" id="IPR011010">
    <property type="entry name" value="DNA_brk_join_enz"/>
</dbReference>
<evidence type="ECO:0000256" key="4">
    <source>
        <dbReference type="ARBA" id="ARBA00022829"/>
    </source>
</evidence>
<feature type="active site" evidence="9">
    <location>
        <position position="249"/>
    </location>
</feature>
<dbReference type="InterPro" id="IPR050090">
    <property type="entry name" value="Tyrosine_recombinase_XerCD"/>
</dbReference>
<evidence type="ECO:0000256" key="8">
    <source>
        <dbReference type="ARBA" id="ARBA00023306"/>
    </source>
</evidence>
<gene>
    <name evidence="9" type="primary">xerC</name>
    <name evidence="13" type="ORF">IAA16_08660</name>
</gene>
<feature type="active site" evidence="9">
    <location>
        <position position="151"/>
    </location>
</feature>
<comment type="subunit">
    <text evidence="9">Forms a cyclic heterotetrameric complex composed of two molecules of XerC and two molecules of XerD.</text>
</comment>
<comment type="subcellular location">
    <subcellularLocation>
        <location evidence="1 9">Cytoplasm</location>
    </subcellularLocation>
</comment>
<feature type="active site" description="O-(3'-phospho-DNA)-tyrosine intermediate" evidence="9">
    <location>
        <position position="281"/>
    </location>
</feature>
<dbReference type="InterPro" id="IPR023009">
    <property type="entry name" value="Tyrosine_recombinase_XerC/XerD"/>
</dbReference>
<keyword evidence="7 9" id="KW-0233">DNA recombination</keyword>
<dbReference type="Pfam" id="PF00589">
    <property type="entry name" value="Phage_integrase"/>
    <property type="match status" value="1"/>
</dbReference>
<keyword evidence="4 9" id="KW-0159">Chromosome partition</keyword>
<keyword evidence="5 9" id="KW-0229">DNA integration</keyword>
<keyword evidence="2 9" id="KW-0963">Cytoplasm</keyword>
<feature type="domain" description="Core-binding (CB)" evidence="12">
    <location>
        <begin position="5"/>
        <end position="89"/>
    </location>
</feature>
<dbReference type="InterPro" id="IPR044068">
    <property type="entry name" value="CB"/>
</dbReference>
<evidence type="ECO:0000256" key="3">
    <source>
        <dbReference type="ARBA" id="ARBA00022618"/>
    </source>
</evidence>
<evidence type="ECO:0000259" key="11">
    <source>
        <dbReference type="PROSITE" id="PS51898"/>
    </source>
</evidence>
<dbReference type="GO" id="GO:0003677">
    <property type="term" value="F:DNA binding"/>
    <property type="evidence" value="ECO:0007669"/>
    <property type="project" value="UniProtKB-UniRule"/>
</dbReference>
<dbReference type="GO" id="GO:0007059">
    <property type="term" value="P:chromosome segregation"/>
    <property type="evidence" value="ECO:0007669"/>
    <property type="project" value="UniProtKB-UniRule"/>
</dbReference>
<dbReference type="GO" id="GO:0005737">
    <property type="term" value="C:cytoplasm"/>
    <property type="evidence" value="ECO:0007669"/>
    <property type="project" value="UniProtKB-SubCell"/>
</dbReference>
<feature type="domain" description="Tyr recombinase" evidence="11">
    <location>
        <begin position="110"/>
        <end position="294"/>
    </location>
</feature>